<accession>A0A914HWS5</accession>
<evidence type="ECO:0000313" key="1">
    <source>
        <dbReference type="Proteomes" id="UP000887572"/>
    </source>
</evidence>
<protein>
    <submittedName>
        <fullName evidence="2">Uncharacterized protein</fullName>
    </submittedName>
</protein>
<dbReference type="AlphaFoldDB" id="A0A914HWS5"/>
<name>A0A914HWS5_GLORO</name>
<reference evidence="2" key="1">
    <citation type="submission" date="2022-11" db="UniProtKB">
        <authorList>
            <consortium name="WormBaseParasite"/>
        </authorList>
    </citation>
    <scope>IDENTIFICATION</scope>
</reference>
<organism evidence="1 2">
    <name type="scientific">Globodera rostochiensis</name>
    <name type="common">Golden nematode worm</name>
    <name type="synonym">Heterodera rostochiensis</name>
    <dbReference type="NCBI Taxonomy" id="31243"/>
    <lineage>
        <taxon>Eukaryota</taxon>
        <taxon>Metazoa</taxon>
        <taxon>Ecdysozoa</taxon>
        <taxon>Nematoda</taxon>
        <taxon>Chromadorea</taxon>
        <taxon>Rhabditida</taxon>
        <taxon>Tylenchina</taxon>
        <taxon>Tylenchomorpha</taxon>
        <taxon>Tylenchoidea</taxon>
        <taxon>Heteroderidae</taxon>
        <taxon>Heteroderinae</taxon>
        <taxon>Globodera</taxon>
    </lineage>
</organism>
<keyword evidence="1" id="KW-1185">Reference proteome</keyword>
<proteinExistence type="predicted"/>
<dbReference type="WBParaSite" id="Gr19_v10_g4868.t1">
    <property type="protein sequence ID" value="Gr19_v10_g4868.t1"/>
    <property type="gene ID" value="Gr19_v10_g4868"/>
</dbReference>
<dbReference type="Proteomes" id="UP000887572">
    <property type="component" value="Unplaced"/>
</dbReference>
<evidence type="ECO:0000313" key="2">
    <source>
        <dbReference type="WBParaSite" id="Gr19_v10_g4868.t1"/>
    </source>
</evidence>
<sequence>MWTNLSELCDDKRLLFPSTSFARQTSHPHMENEANELLQIEKREELIKKLKAEGIRYISTADQRLEDVLNTPNADTLHNILLFYEQASTTNDRFLFRLSQLFKMAIGRDNCIFVDLEPLLREPNAEIPDAIRSLEGYPELGPRLITMRGSDQVLTLDCVTAEIEKLAICTARIEHAQKIEVGAVPAADQQLLPCVLPCPLRKSLGGKCPDDDFVWGCDDCGQTISFVKQEEAPITHLFCACGRTSVDEFKFRCAYFTTHSNGFSRFSSKALLDKQLETLNNAQKDQQNATPSRNGNVSAQQKELFYYTMMTDEEFVRWFDDLHKAPEE</sequence>